<dbReference type="SMART" id="SM00774">
    <property type="entry name" value="WRKY"/>
    <property type="match status" value="1"/>
</dbReference>
<evidence type="ECO:0000256" key="8">
    <source>
        <dbReference type="SAM" id="MobiDB-lite"/>
    </source>
</evidence>
<proteinExistence type="predicted"/>
<dbReference type="Proteomes" id="UP001497457">
    <property type="component" value="Chromosome 5rd"/>
</dbReference>
<dbReference type="InterPro" id="IPR036576">
    <property type="entry name" value="WRKY_dom_sf"/>
</dbReference>
<dbReference type="InterPro" id="IPR036388">
    <property type="entry name" value="WH-like_DNA-bd_sf"/>
</dbReference>
<dbReference type="SUPFAM" id="SSF52058">
    <property type="entry name" value="L domain-like"/>
    <property type="match status" value="1"/>
</dbReference>
<evidence type="ECO:0000313" key="10">
    <source>
        <dbReference type="EMBL" id="CAL5066074.1"/>
    </source>
</evidence>
<dbReference type="GO" id="GO:0006952">
    <property type="term" value="P:defense response"/>
    <property type="evidence" value="ECO:0007669"/>
    <property type="project" value="UniProtKB-KW"/>
</dbReference>
<evidence type="ECO:0000259" key="9">
    <source>
        <dbReference type="PROSITE" id="PS50811"/>
    </source>
</evidence>
<evidence type="ECO:0000256" key="5">
    <source>
        <dbReference type="ARBA" id="ARBA00023125"/>
    </source>
</evidence>
<accession>A0ABC9F090</accession>
<feature type="region of interest" description="Disordered" evidence="8">
    <location>
        <begin position="820"/>
        <end position="856"/>
    </location>
</feature>
<keyword evidence="2" id="KW-0677">Repeat</keyword>
<dbReference type="PRINTS" id="PR00364">
    <property type="entry name" value="DISEASERSIST"/>
</dbReference>
<organism evidence="10 11">
    <name type="scientific">Urochloa decumbens</name>
    <dbReference type="NCBI Taxonomy" id="240449"/>
    <lineage>
        <taxon>Eukaryota</taxon>
        <taxon>Viridiplantae</taxon>
        <taxon>Streptophyta</taxon>
        <taxon>Embryophyta</taxon>
        <taxon>Tracheophyta</taxon>
        <taxon>Spermatophyta</taxon>
        <taxon>Magnoliopsida</taxon>
        <taxon>Liliopsida</taxon>
        <taxon>Poales</taxon>
        <taxon>Poaceae</taxon>
        <taxon>PACMAD clade</taxon>
        <taxon>Panicoideae</taxon>
        <taxon>Panicodae</taxon>
        <taxon>Paniceae</taxon>
        <taxon>Melinidinae</taxon>
        <taxon>Urochloa</taxon>
    </lineage>
</organism>
<dbReference type="PANTHER" id="PTHR36766:SF55">
    <property type="entry name" value="OS11G0492900 PROTEIN"/>
    <property type="match status" value="1"/>
</dbReference>
<dbReference type="Pfam" id="PF00931">
    <property type="entry name" value="NB-ARC"/>
    <property type="match status" value="1"/>
</dbReference>
<evidence type="ECO:0000256" key="4">
    <source>
        <dbReference type="ARBA" id="ARBA00023015"/>
    </source>
</evidence>
<dbReference type="AlphaFoldDB" id="A0ABC9F090"/>
<evidence type="ECO:0000256" key="1">
    <source>
        <dbReference type="ARBA" id="ARBA00004123"/>
    </source>
</evidence>
<keyword evidence="7" id="KW-0539">Nucleus</keyword>
<dbReference type="EMBL" id="OZ075115">
    <property type="protein sequence ID" value="CAL5066074.1"/>
    <property type="molecule type" value="Genomic_DNA"/>
</dbReference>
<evidence type="ECO:0000256" key="2">
    <source>
        <dbReference type="ARBA" id="ARBA00022737"/>
    </source>
</evidence>
<dbReference type="Gene3D" id="3.40.50.300">
    <property type="entry name" value="P-loop containing nucleotide triphosphate hydrolases"/>
    <property type="match status" value="1"/>
</dbReference>
<dbReference type="GO" id="GO:0003677">
    <property type="term" value="F:DNA binding"/>
    <property type="evidence" value="ECO:0007669"/>
    <property type="project" value="UniProtKB-KW"/>
</dbReference>
<dbReference type="InterPro" id="IPR032675">
    <property type="entry name" value="LRR_dom_sf"/>
</dbReference>
<dbReference type="PANTHER" id="PTHR36766">
    <property type="entry name" value="PLANT BROAD-SPECTRUM MILDEW RESISTANCE PROTEIN RPW8"/>
    <property type="match status" value="1"/>
</dbReference>
<dbReference type="Gene3D" id="1.10.10.10">
    <property type="entry name" value="Winged helix-like DNA-binding domain superfamily/Winged helix DNA-binding domain"/>
    <property type="match status" value="1"/>
</dbReference>
<dbReference type="Gene3D" id="1.10.8.430">
    <property type="entry name" value="Helical domain of apoptotic protease-activating factors"/>
    <property type="match status" value="1"/>
</dbReference>
<dbReference type="Pfam" id="PF03106">
    <property type="entry name" value="WRKY"/>
    <property type="match status" value="1"/>
</dbReference>
<keyword evidence="5" id="KW-0238">DNA-binding</keyword>
<keyword evidence="4" id="KW-0805">Transcription regulation</keyword>
<dbReference type="InterPro" id="IPR002182">
    <property type="entry name" value="NB-ARC"/>
</dbReference>
<protein>
    <recommendedName>
        <fullName evidence="9">WRKY domain-containing protein</fullName>
    </recommendedName>
</protein>
<keyword evidence="3" id="KW-0611">Plant defense</keyword>
<reference evidence="10 11" key="2">
    <citation type="submission" date="2024-10" db="EMBL/GenBank/DDBJ databases">
        <authorList>
            <person name="Ryan C."/>
        </authorList>
    </citation>
    <scope>NUCLEOTIDE SEQUENCE [LARGE SCALE GENOMIC DNA]</scope>
</reference>
<dbReference type="PROSITE" id="PS50811">
    <property type="entry name" value="WRKY"/>
    <property type="match status" value="1"/>
</dbReference>
<comment type="subcellular location">
    <subcellularLocation>
        <location evidence="1">Nucleus</location>
    </subcellularLocation>
</comment>
<dbReference type="SUPFAM" id="SSF52540">
    <property type="entry name" value="P-loop containing nucleoside triphosphate hydrolases"/>
    <property type="match status" value="1"/>
</dbReference>
<dbReference type="Gene3D" id="3.80.10.10">
    <property type="entry name" value="Ribonuclease Inhibitor"/>
    <property type="match status" value="1"/>
</dbReference>
<keyword evidence="6" id="KW-0804">Transcription</keyword>
<evidence type="ECO:0000256" key="6">
    <source>
        <dbReference type="ARBA" id="ARBA00023163"/>
    </source>
</evidence>
<evidence type="ECO:0000256" key="3">
    <source>
        <dbReference type="ARBA" id="ARBA00022821"/>
    </source>
</evidence>
<sequence>MEAQAQAPELLEAQEELATLHRKIVAAGLFLGPHRPASPRKLESAYFLPEYGSSCSEIAPPPPSLAGARVSSRSGKGDGQDSGAVGVVAYATLQGLQDVYYKMILPVFGFGTGRNHKKTTRPNVTRSSSKTTSPCSFGFASAVEVHSLFITHRSDGMLHRSRKSLVAVLQKCRLLTRGMHGIAGRASAEGAEEAFPVFASDDLACSRQGKVTRITRQTIPTQMAEPIYSLPKAMRNLLILDLSGCSGLSRLPASIDTLQNLFALNLSHCYSLHMLPASLGTLHNLHILLLSCCHELVNLPVSLCELSTLRLLDLSGCSSIKVLPDSFGKLVCLEILNLSDCIRLKNLPQPFGSLQELKYLNLSSCHGLDLDVEYVSRLGNLKCLTLSPVTEFRSFPDSLRHIGNYLERSRWWKRNQIHPQCNPKVASFHSYRCNEQSIIDMLLSDGSDECGITSDQIVTSICIVGESGMGKTELVHRIYNHQLILDAFNLRIWVNMCDKKRLLDKIAEFTTCAYCSSTPISVVEEIVMEELTGKRLLLVLDDSDIKSQLFWGDLRKLLSVCAKESALIVTTTSNEVAFLVGAMKTFDLSSLSKEECFMIFKRHVFAGLDMNNCPQLEGIGWKIVEKCGGNPMCIKALSGLLCHSEIGLAEIDILVGGTLPALQLCYDLLPSHLQHCFRFCSLFPKGYIFVKHQIVRLWISQGFVLPEEDLKVVRCLKLDLVGSSLEDHLEQKVVGRNKSTRKSMLLKTEGDPNVHHDGWQWLKYGEKNIFGSKFSRSYYRCIRGNSTGCIAMKILQPSDTDPNALSVMYISDHNHEFPNEPYLQLSSEHGTTRKRKESDVSDVENTTKRHVNDFFR</sequence>
<dbReference type="InterPro" id="IPR027417">
    <property type="entry name" value="P-loop_NTPase"/>
</dbReference>
<dbReference type="InterPro" id="IPR042197">
    <property type="entry name" value="Apaf_helical"/>
</dbReference>
<dbReference type="Gene3D" id="2.20.25.80">
    <property type="entry name" value="WRKY domain"/>
    <property type="match status" value="1"/>
</dbReference>
<dbReference type="SUPFAM" id="SSF118290">
    <property type="entry name" value="WRKY DNA-binding domain"/>
    <property type="match status" value="1"/>
</dbReference>
<keyword evidence="11" id="KW-1185">Reference proteome</keyword>
<reference evidence="11" key="1">
    <citation type="submission" date="2024-06" db="EMBL/GenBank/DDBJ databases">
        <authorList>
            <person name="Ryan C."/>
        </authorList>
    </citation>
    <scope>NUCLEOTIDE SEQUENCE [LARGE SCALE GENOMIC DNA]</scope>
</reference>
<dbReference type="InterPro" id="IPR003657">
    <property type="entry name" value="WRKY_dom"/>
</dbReference>
<dbReference type="GO" id="GO:0005634">
    <property type="term" value="C:nucleus"/>
    <property type="evidence" value="ECO:0007669"/>
    <property type="project" value="UniProtKB-SubCell"/>
</dbReference>
<gene>
    <name evidence="10" type="ORF">URODEC1_LOCUS100258</name>
</gene>
<evidence type="ECO:0000313" key="11">
    <source>
        <dbReference type="Proteomes" id="UP001497457"/>
    </source>
</evidence>
<feature type="region of interest" description="Disordered" evidence="8">
    <location>
        <begin position="59"/>
        <end position="81"/>
    </location>
</feature>
<feature type="domain" description="WRKY" evidence="9">
    <location>
        <begin position="750"/>
        <end position="818"/>
    </location>
</feature>
<name>A0ABC9F090_9POAL</name>
<evidence type="ECO:0000256" key="7">
    <source>
        <dbReference type="ARBA" id="ARBA00023242"/>
    </source>
</evidence>
<feature type="compositionally biased region" description="Basic and acidic residues" evidence="8">
    <location>
        <begin position="845"/>
        <end position="856"/>
    </location>
</feature>